<dbReference type="PANTHER" id="PTHR10342:SF273">
    <property type="entry name" value="RE14504P"/>
    <property type="match status" value="1"/>
</dbReference>
<dbReference type="InterPro" id="IPR047115">
    <property type="entry name" value="ARSB"/>
</dbReference>
<proteinExistence type="inferred from homology"/>
<dbReference type="PANTHER" id="PTHR10342">
    <property type="entry name" value="ARYLSULFATASE"/>
    <property type="match status" value="1"/>
</dbReference>
<dbReference type="OMA" id="LLHYGYW"/>
<feature type="region of interest" description="Disordered" evidence="6">
    <location>
        <begin position="185"/>
        <end position="210"/>
    </location>
</feature>
<dbReference type="Proteomes" id="UP000821853">
    <property type="component" value="Chromosome 1"/>
</dbReference>
<dbReference type="EMBL" id="JABSTR010000001">
    <property type="protein sequence ID" value="KAH9361881.1"/>
    <property type="molecule type" value="Genomic_DNA"/>
</dbReference>
<dbReference type="VEuPathDB" id="VectorBase:HLOH_050951"/>
<dbReference type="InterPro" id="IPR000917">
    <property type="entry name" value="Sulfatase_N"/>
</dbReference>
<evidence type="ECO:0000256" key="3">
    <source>
        <dbReference type="ARBA" id="ARBA00022723"/>
    </source>
</evidence>
<feature type="domain" description="Sulfatase N-terminal" evidence="7">
    <location>
        <begin position="19"/>
        <end position="75"/>
    </location>
</feature>
<evidence type="ECO:0000256" key="2">
    <source>
        <dbReference type="ARBA" id="ARBA00008779"/>
    </source>
</evidence>
<evidence type="ECO:0000256" key="1">
    <source>
        <dbReference type="ARBA" id="ARBA00001913"/>
    </source>
</evidence>
<sequence length="235" mass="26367">MYSLAAGRVTKLGNGGQILQGGNNWPLRGNKNTLWEGGTRVPAFVTGPVLKKTAYTNSKLVHAVDWFPTLLGLAGDRNVFEDLDGVDQWKVLSEDAPQVRNEFVYNLRKRARLVGAIRDGDYKFILGDGGHPNGWYPEPDLEFQFPKRVFRNLTRALFNVREDPEERHDLSLLQPELASKLEKRLRQQARSLVPEDNPNDDPRGDPRRWGGVFSPGWCALHPPARQLSTTLAASG</sequence>
<protein>
    <recommendedName>
        <fullName evidence="7">Sulfatase N-terminal domain-containing protein</fullName>
    </recommendedName>
</protein>
<name>A0A9J6FHQ2_HAELO</name>
<evidence type="ECO:0000256" key="6">
    <source>
        <dbReference type="SAM" id="MobiDB-lite"/>
    </source>
</evidence>
<dbReference type="Pfam" id="PF00884">
    <property type="entry name" value="Sulfatase"/>
    <property type="match status" value="1"/>
</dbReference>
<keyword evidence="3" id="KW-0479">Metal-binding</keyword>
<keyword evidence="4" id="KW-0106">Calcium</keyword>
<keyword evidence="9" id="KW-1185">Reference proteome</keyword>
<dbReference type="InterPro" id="IPR017850">
    <property type="entry name" value="Alkaline_phosphatase_core_sf"/>
</dbReference>
<evidence type="ECO:0000313" key="9">
    <source>
        <dbReference type="Proteomes" id="UP000821853"/>
    </source>
</evidence>
<dbReference type="Gene3D" id="3.40.720.10">
    <property type="entry name" value="Alkaline Phosphatase, subunit A"/>
    <property type="match status" value="1"/>
</dbReference>
<evidence type="ECO:0000256" key="4">
    <source>
        <dbReference type="ARBA" id="ARBA00022837"/>
    </source>
</evidence>
<dbReference type="GO" id="GO:0046872">
    <property type="term" value="F:metal ion binding"/>
    <property type="evidence" value="ECO:0007669"/>
    <property type="project" value="UniProtKB-KW"/>
</dbReference>
<comment type="caution">
    <text evidence="8">The sequence shown here is derived from an EMBL/GenBank/DDBJ whole genome shotgun (WGS) entry which is preliminary data.</text>
</comment>
<evidence type="ECO:0000259" key="7">
    <source>
        <dbReference type="Pfam" id="PF00884"/>
    </source>
</evidence>
<reference evidence="8 9" key="1">
    <citation type="journal article" date="2020" name="Cell">
        <title>Large-Scale Comparative Analyses of Tick Genomes Elucidate Their Genetic Diversity and Vector Capacities.</title>
        <authorList>
            <consortium name="Tick Genome and Microbiome Consortium (TIGMIC)"/>
            <person name="Jia N."/>
            <person name="Wang J."/>
            <person name="Shi W."/>
            <person name="Du L."/>
            <person name="Sun Y."/>
            <person name="Zhan W."/>
            <person name="Jiang J.F."/>
            <person name="Wang Q."/>
            <person name="Zhang B."/>
            <person name="Ji P."/>
            <person name="Bell-Sakyi L."/>
            <person name="Cui X.M."/>
            <person name="Yuan T.T."/>
            <person name="Jiang B.G."/>
            <person name="Yang W.F."/>
            <person name="Lam T.T."/>
            <person name="Chang Q.C."/>
            <person name="Ding S.J."/>
            <person name="Wang X.J."/>
            <person name="Zhu J.G."/>
            <person name="Ruan X.D."/>
            <person name="Zhao L."/>
            <person name="Wei J.T."/>
            <person name="Ye R.Z."/>
            <person name="Que T.C."/>
            <person name="Du C.H."/>
            <person name="Zhou Y.H."/>
            <person name="Cheng J.X."/>
            <person name="Dai P.F."/>
            <person name="Guo W.B."/>
            <person name="Han X.H."/>
            <person name="Huang E.J."/>
            <person name="Li L.F."/>
            <person name="Wei W."/>
            <person name="Gao Y.C."/>
            <person name="Liu J.Z."/>
            <person name="Shao H.Z."/>
            <person name="Wang X."/>
            <person name="Wang C.C."/>
            <person name="Yang T.C."/>
            <person name="Huo Q.B."/>
            <person name="Li W."/>
            <person name="Chen H.Y."/>
            <person name="Chen S.E."/>
            <person name="Zhou L.G."/>
            <person name="Ni X.B."/>
            <person name="Tian J.H."/>
            <person name="Sheng Y."/>
            <person name="Liu T."/>
            <person name="Pan Y.S."/>
            <person name="Xia L.Y."/>
            <person name="Li J."/>
            <person name="Zhao F."/>
            <person name="Cao W.C."/>
        </authorList>
    </citation>
    <scope>NUCLEOTIDE SEQUENCE [LARGE SCALE GENOMIC DNA]</scope>
    <source>
        <strain evidence="8">HaeL-2018</strain>
    </source>
</reference>
<keyword evidence="5" id="KW-0325">Glycoprotein</keyword>
<comment type="similarity">
    <text evidence="2">Belongs to the sulfatase family.</text>
</comment>
<dbReference type="SUPFAM" id="SSF53649">
    <property type="entry name" value="Alkaline phosphatase-like"/>
    <property type="match status" value="1"/>
</dbReference>
<accession>A0A9J6FHQ2</accession>
<evidence type="ECO:0000313" key="8">
    <source>
        <dbReference type="EMBL" id="KAH9361881.1"/>
    </source>
</evidence>
<gene>
    <name evidence="8" type="ORF">HPB48_003710</name>
</gene>
<dbReference type="Gene3D" id="3.30.1120.10">
    <property type="match status" value="1"/>
</dbReference>
<comment type="cofactor">
    <cofactor evidence="1">
        <name>Ca(2+)</name>
        <dbReference type="ChEBI" id="CHEBI:29108"/>
    </cofactor>
</comment>
<dbReference type="AlphaFoldDB" id="A0A9J6FHQ2"/>
<evidence type="ECO:0000256" key="5">
    <source>
        <dbReference type="ARBA" id="ARBA00023180"/>
    </source>
</evidence>
<organism evidence="8 9">
    <name type="scientific">Haemaphysalis longicornis</name>
    <name type="common">Bush tick</name>
    <dbReference type="NCBI Taxonomy" id="44386"/>
    <lineage>
        <taxon>Eukaryota</taxon>
        <taxon>Metazoa</taxon>
        <taxon>Ecdysozoa</taxon>
        <taxon>Arthropoda</taxon>
        <taxon>Chelicerata</taxon>
        <taxon>Arachnida</taxon>
        <taxon>Acari</taxon>
        <taxon>Parasitiformes</taxon>
        <taxon>Ixodida</taxon>
        <taxon>Ixodoidea</taxon>
        <taxon>Ixodidae</taxon>
        <taxon>Haemaphysalinae</taxon>
        <taxon>Haemaphysalis</taxon>
    </lineage>
</organism>
<dbReference type="GO" id="GO:0008484">
    <property type="term" value="F:sulfuric ester hydrolase activity"/>
    <property type="evidence" value="ECO:0007669"/>
    <property type="project" value="InterPro"/>
</dbReference>
<dbReference type="OrthoDB" id="103349at2759"/>